<dbReference type="Gene3D" id="3.40.50.300">
    <property type="entry name" value="P-loop containing nucleotide triphosphate hydrolases"/>
    <property type="match status" value="2"/>
</dbReference>
<dbReference type="RefSeq" id="WP_118224818.1">
    <property type="nucleotide sequence ID" value="NZ_QRIC01000012.1"/>
</dbReference>
<dbReference type="InterPro" id="IPR027417">
    <property type="entry name" value="P-loop_NTPase"/>
</dbReference>
<dbReference type="AlphaFoldDB" id="A0A414SWG4"/>
<organism evidence="7 8">
    <name type="scientific">Dorea longicatena</name>
    <dbReference type="NCBI Taxonomy" id="88431"/>
    <lineage>
        <taxon>Bacteria</taxon>
        <taxon>Bacillati</taxon>
        <taxon>Bacillota</taxon>
        <taxon>Clostridia</taxon>
        <taxon>Lachnospirales</taxon>
        <taxon>Lachnospiraceae</taxon>
        <taxon>Dorea</taxon>
    </lineage>
</organism>
<evidence type="ECO:0000256" key="3">
    <source>
        <dbReference type="ARBA" id="ARBA00022806"/>
    </source>
</evidence>
<dbReference type="InterPro" id="IPR014016">
    <property type="entry name" value="UvrD-like_ATP-bd"/>
</dbReference>
<evidence type="ECO:0000256" key="1">
    <source>
        <dbReference type="ARBA" id="ARBA00022741"/>
    </source>
</evidence>
<name>A0A414SWG4_9FIRM</name>
<evidence type="ECO:0000313" key="7">
    <source>
        <dbReference type="EMBL" id="RHG26298.1"/>
    </source>
</evidence>
<dbReference type="EMBL" id="QRIC01000012">
    <property type="protein sequence ID" value="RHG26298.1"/>
    <property type="molecule type" value="Genomic_DNA"/>
</dbReference>
<keyword evidence="2 5" id="KW-0378">Hydrolase</keyword>
<keyword evidence="1 5" id="KW-0547">Nucleotide-binding</keyword>
<evidence type="ECO:0000259" key="6">
    <source>
        <dbReference type="PROSITE" id="PS51198"/>
    </source>
</evidence>
<dbReference type="PANTHER" id="PTHR11070">
    <property type="entry name" value="UVRD / RECB / PCRA DNA HELICASE FAMILY MEMBER"/>
    <property type="match status" value="1"/>
</dbReference>
<dbReference type="GO" id="GO:0005829">
    <property type="term" value="C:cytosol"/>
    <property type="evidence" value="ECO:0007669"/>
    <property type="project" value="TreeGrafter"/>
</dbReference>
<sequence length="647" mass="76232">MADEVNENIFLVNAPAGSGKTTWIRQQVESYLLRNSKDNILCITYTNRAAEELGRDLEQSRVYFGTIHSFINDFIGSFFSHKEIIDLYWEVYETQIIERIKNTEQKETWTEGAERYKEKYGSLDLDTVRSNINKISYNETPFNSLLYGGLGHNDLITFTKLAVDRFPIIKKKISDKYQLIFIDEYQDTSAEVLHIFYTSLVGKKSKLYLLGDKMQQIYKNYNGEFEEKLETFNRSVNLSINYRTTPKIVDILNYIYNDEALKQCPYEKNSNDTMAFSPKVLIVSDVEKAISDFRKTYEDALLLYVSNRARFYDIGAGNLYDAYNKMEKYQFWKKYSAVDVMTKDEARINDALLSFLFIVDQIIEYYLQECYGEVFRNIHEYYMYFNSEKYIVEKHRDKKTIKTRLEKIKNSYVDRATTIDGFLNICFKEEFIEEEIYCSIIEDDDYQLVKDVYIEEVRKLTNYLNDPRVSTQHGVKGESHDTVVFVADNSSNPAVHMSKFFEVWSEMNITLREFDAFYYRYSNMIKDIECTMGIKISELKAKSYAAVADMIDTVLKRFISENENNPYYIFLLKPKMEKYKKKKNVTSAKACLNEGTVYGPLCAYRLFYVGCSRARKNLLIIINREDVKNFEDKLYEKLKDCGFEVEY</sequence>
<feature type="domain" description="UvrD-like helicase ATP-binding" evidence="6">
    <location>
        <begin position="1"/>
        <end position="245"/>
    </location>
</feature>
<dbReference type="GO" id="GO:0016787">
    <property type="term" value="F:hydrolase activity"/>
    <property type="evidence" value="ECO:0007669"/>
    <property type="project" value="UniProtKB-UniRule"/>
</dbReference>
<dbReference type="PANTHER" id="PTHR11070:SF2">
    <property type="entry name" value="ATP-DEPENDENT DNA HELICASE SRS2"/>
    <property type="match status" value="1"/>
</dbReference>
<gene>
    <name evidence="7" type="ORF">DW265_06755</name>
</gene>
<comment type="caution">
    <text evidence="7">The sequence shown here is derived from an EMBL/GenBank/DDBJ whole genome shotgun (WGS) entry which is preliminary data.</text>
</comment>
<protein>
    <submittedName>
        <fullName evidence="7">ATP-dependent helicase</fullName>
    </submittedName>
</protein>
<evidence type="ECO:0000256" key="5">
    <source>
        <dbReference type="PROSITE-ProRule" id="PRU00560"/>
    </source>
</evidence>
<proteinExistence type="predicted"/>
<feature type="binding site" evidence="5">
    <location>
        <begin position="14"/>
        <end position="21"/>
    </location>
    <ligand>
        <name>ATP</name>
        <dbReference type="ChEBI" id="CHEBI:30616"/>
    </ligand>
</feature>
<accession>A0A414SWG4</accession>
<dbReference type="GO" id="GO:0003677">
    <property type="term" value="F:DNA binding"/>
    <property type="evidence" value="ECO:0007669"/>
    <property type="project" value="InterPro"/>
</dbReference>
<dbReference type="PROSITE" id="PS51198">
    <property type="entry name" value="UVRD_HELICASE_ATP_BIND"/>
    <property type="match status" value="1"/>
</dbReference>
<dbReference type="Proteomes" id="UP000284095">
    <property type="component" value="Unassembled WGS sequence"/>
</dbReference>
<dbReference type="GO" id="GO:0000725">
    <property type="term" value="P:recombinational repair"/>
    <property type="evidence" value="ECO:0007669"/>
    <property type="project" value="TreeGrafter"/>
</dbReference>
<evidence type="ECO:0000256" key="4">
    <source>
        <dbReference type="ARBA" id="ARBA00022840"/>
    </source>
</evidence>
<keyword evidence="3 5" id="KW-0347">Helicase</keyword>
<evidence type="ECO:0000256" key="2">
    <source>
        <dbReference type="ARBA" id="ARBA00022801"/>
    </source>
</evidence>
<dbReference type="SUPFAM" id="SSF52540">
    <property type="entry name" value="P-loop containing nucleoside triphosphate hydrolases"/>
    <property type="match status" value="1"/>
</dbReference>
<keyword evidence="8" id="KW-1185">Reference proteome</keyword>
<dbReference type="GO" id="GO:0043138">
    <property type="term" value="F:3'-5' DNA helicase activity"/>
    <property type="evidence" value="ECO:0007669"/>
    <property type="project" value="TreeGrafter"/>
</dbReference>
<dbReference type="GO" id="GO:0005524">
    <property type="term" value="F:ATP binding"/>
    <property type="evidence" value="ECO:0007669"/>
    <property type="project" value="UniProtKB-UniRule"/>
</dbReference>
<dbReference type="Pfam" id="PF00580">
    <property type="entry name" value="UvrD-helicase"/>
    <property type="match status" value="1"/>
</dbReference>
<evidence type="ECO:0000313" key="8">
    <source>
        <dbReference type="Proteomes" id="UP000284095"/>
    </source>
</evidence>
<dbReference type="InterPro" id="IPR000212">
    <property type="entry name" value="DNA_helicase_UvrD/REP"/>
</dbReference>
<reference evidence="7 8" key="1">
    <citation type="submission" date="2018-08" db="EMBL/GenBank/DDBJ databases">
        <title>A genome reference for cultivated species of the human gut microbiota.</title>
        <authorList>
            <person name="Zou Y."/>
            <person name="Xue W."/>
            <person name="Luo G."/>
        </authorList>
    </citation>
    <scope>NUCLEOTIDE SEQUENCE [LARGE SCALE GENOMIC DNA]</scope>
    <source>
        <strain evidence="7 8">AM22-22</strain>
    </source>
</reference>
<keyword evidence="4 5" id="KW-0067">ATP-binding</keyword>